<evidence type="ECO:0000313" key="2">
    <source>
        <dbReference type="EMBL" id="GJS67885.1"/>
    </source>
</evidence>
<feature type="compositionally biased region" description="Low complexity" evidence="1">
    <location>
        <begin position="126"/>
        <end position="143"/>
    </location>
</feature>
<reference evidence="2" key="1">
    <citation type="journal article" date="2022" name="Int. J. Mol. Sci.">
        <title>Draft Genome of Tanacetum Coccineum: Genomic Comparison of Closely Related Tanacetum-Family Plants.</title>
        <authorList>
            <person name="Yamashiro T."/>
            <person name="Shiraishi A."/>
            <person name="Nakayama K."/>
            <person name="Satake H."/>
        </authorList>
    </citation>
    <scope>NUCLEOTIDE SEQUENCE</scope>
</reference>
<evidence type="ECO:0000256" key="1">
    <source>
        <dbReference type="SAM" id="MobiDB-lite"/>
    </source>
</evidence>
<sequence length="143" mass="15236">MHDKKPDLSFFHVFGALCYPTNDNDNLGKLDAKADIAMTSKQFSSGPGLHSMTPATLSSGLIPNLLPSAPFVPSSRKEWDLMFKPMFDEFHYPSANVASPVPVVEAPAPVESTGSPSSTIVDQDAPSPSTSPTTPQSQLLHPA</sequence>
<gene>
    <name evidence="2" type="ORF">Tco_0682450</name>
</gene>
<evidence type="ECO:0008006" key="4">
    <source>
        <dbReference type="Google" id="ProtNLM"/>
    </source>
</evidence>
<dbReference type="Proteomes" id="UP001151760">
    <property type="component" value="Unassembled WGS sequence"/>
</dbReference>
<organism evidence="2 3">
    <name type="scientific">Tanacetum coccineum</name>
    <dbReference type="NCBI Taxonomy" id="301880"/>
    <lineage>
        <taxon>Eukaryota</taxon>
        <taxon>Viridiplantae</taxon>
        <taxon>Streptophyta</taxon>
        <taxon>Embryophyta</taxon>
        <taxon>Tracheophyta</taxon>
        <taxon>Spermatophyta</taxon>
        <taxon>Magnoliopsida</taxon>
        <taxon>eudicotyledons</taxon>
        <taxon>Gunneridae</taxon>
        <taxon>Pentapetalae</taxon>
        <taxon>asterids</taxon>
        <taxon>campanulids</taxon>
        <taxon>Asterales</taxon>
        <taxon>Asteraceae</taxon>
        <taxon>Asteroideae</taxon>
        <taxon>Anthemideae</taxon>
        <taxon>Anthemidinae</taxon>
        <taxon>Tanacetum</taxon>
    </lineage>
</organism>
<keyword evidence="3" id="KW-1185">Reference proteome</keyword>
<accession>A0ABQ4XSS7</accession>
<reference evidence="2" key="2">
    <citation type="submission" date="2022-01" db="EMBL/GenBank/DDBJ databases">
        <authorList>
            <person name="Yamashiro T."/>
            <person name="Shiraishi A."/>
            <person name="Satake H."/>
            <person name="Nakayama K."/>
        </authorList>
    </citation>
    <scope>NUCLEOTIDE SEQUENCE</scope>
</reference>
<dbReference type="EMBL" id="BQNB010009750">
    <property type="protein sequence ID" value="GJS67885.1"/>
    <property type="molecule type" value="Genomic_DNA"/>
</dbReference>
<feature type="region of interest" description="Disordered" evidence="1">
    <location>
        <begin position="106"/>
        <end position="143"/>
    </location>
</feature>
<evidence type="ECO:0000313" key="3">
    <source>
        <dbReference type="Proteomes" id="UP001151760"/>
    </source>
</evidence>
<protein>
    <recommendedName>
        <fullName evidence="4">Integrase, catalytic region, zinc finger, CCHC-type, peptidase aspartic, catalytic</fullName>
    </recommendedName>
</protein>
<comment type="caution">
    <text evidence="2">The sequence shown here is derived from an EMBL/GenBank/DDBJ whole genome shotgun (WGS) entry which is preliminary data.</text>
</comment>
<proteinExistence type="predicted"/>
<name>A0ABQ4XSS7_9ASTR</name>